<sequence length="130" mass="14964">MRYILLGLAVVTAFACNRSSRKQSNKEGFTVIKERSFVLRERPVKDSLLDSVAKRKDAMVAFLTAHNFKQQIVPTDSIMFLRENGLEVEYILPSMTSVWEAYTIIVFDPLKNPLFVNLHKDTTQLAHYLK</sequence>
<dbReference type="EMBL" id="QLLL01000007">
    <property type="protein sequence ID" value="RAJ01534.1"/>
    <property type="molecule type" value="Genomic_DNA"/>
</dbReference>
<dbReference type="AlphaFoldDB" id="A0A327QCE2"/>
<accession>A0A327QCE2</accession>
<keyword evidence="2" id="KW-1185">Reference proteome</keyword>
<evidence type="ECO:0000313" key="1">
    <source>
        <dbReference type="EMBL" id="RAJ01534.1"/>
    </source>
</evidence>
<dbReference type="OrthoDB" id="672708at2"/>
<reference evidence="1 2" key="1">
    <citation type="submission" date="2018-06" db="EMBL/GenBank/DDBJ databases">
        <title>Genomic Encyclopedia of Archaeal and Bacterial Type Strains, Phase II (KMG-II): from individual species to whole genera.</title>
        <authorList>
            <person name="Goeker M."/>
        </authorList>
    </citation>
    <scope>NUCLEOTIDE SEQUENCE [LARGE SCALE GENOMIC DNA]</scope>
    <source>
        <strain evidence="1 2">DSM 23857</strain>
    </source>
</reference>
<dbReference type="RefSeq" id="WP_111599174.1">
    <property type="nucleotide sequence ID" value="NZ_QLLL01000007.1"/>
</dbReference>
<proteinExistence type="predicted"/>
<organism evidence="1 2">
    <name type="scientific">Chitinophaga skermanii</name>
    <dbReference type="NCBI Taxonomy" id="331697"/>
    <lineage>
        <taxon>Bacteria</taxon>
        <taxon>Pseudomonadati</taxon>
        <taxon>Bacteroidota</taxon>
        <taxon>Chitinophagia</taxon>
        <taxon>Chitinophagales</taxon>
        <taxon>Chitinophagaceae</taxon>
        <taxon>Chitinophaga</taxon>
    </lineage>
</organism>
<dbReference type="Proteomes" id="UP000249547">
    <property type="component" value="Unassembled WGS sequence"/>
</dbReference>
<dbReference type="PROSITE" id="PS51257">
    <property type="entry name" value="PROKAR_LIPOPROTEIN"/>
    <property type="match status" value="1"/>
</dbReference>
<name>A0A327QCE2_9BACT</name>
<comment type="caution">
    <text evidence="1">The sequence shown here is derived from an EMBL/GenBank/DDBJ whole genome shotgun (WGS) entry which is preliminary data.</text>
</comment>
<protein>
    <recommendedName>
        <fullName evidence="3">Lipoprotein</fullName>
    </recommendedName>
</protein>
<evidence type="ECO:0008006" key="3">
    <source>
        <dbReference type="Google" id="ProtNLM"/>
    </source>
</evidence>
<gene>
    <name evidence="1" type="ORF">LX64_03749</name>
</gene>
<evidence type="ECO:0000313" key="2">
    <source>
        <dbReference type="Proteomes" id="UP000249547"/>
    </source>
</evidence>